<comment type="caution">
    <text evidence="10">The sequence shown here is derived from an EMBL/GenBank/DDBJ whole genome shotgun (WGS) entry which is preliminary data.</text>
</comment>
<evidence type="ECO:0000256" key="5">
    <source>
        <dbReference type="ARBA" id="ARBA00022842"/>
    </source>
</evidence>
<comment type="cofactor">
    <cofactor evidence="8">
        <name>Mg(2+)</name>
        <dbReference type="ChEBI" id="CHEBI:18420"/>
    </cofactor>
</comment>
<keyword evidence="8" id="KW-0963">Cytoplasm</keyword>
<feature type="binding site" evidence="8">
    <location>
        <position position="60"/>
    </location>
    <ligand>
        <name>Mg(2+)</name>
        <dbReference type="ChEBI" id="CHEBI:18420"/>
    </ligand>
</feature>
<evidence type="ECO:0000313" key="11">
    <source>
        <dbReference type="Proteomes" id="UP001157114"/>
    </source>
</evidence>
<evidence type="ECO:0000256" key="1">
    <source>
        <dbReference type="ARBA" id="ARBA00022516"/>
    </source>
</evidence>
<keyword evidence="11" id="KW-1185">Reference proteome</keyword>
<dbReference type="InterPro" id="IPR002582">
    <property type="entry name" value="ACPS"/>
</dbReference>
<dbReference type="RefSeq" id="WP_284236856.1">
    <property type="nucleotide sequence ID" value="NZ_BSSQ01000001.1"/>
</dbReference>
<evidence type="ECO:0000313" key="10">
    <source>
        <dbReference type="EMBL" id="GLX66183.1"/>
    </source>
</evidence>
<comment type="subcellular location">
    <subcellularLocation>
        <location evidence="8">Cytoplasm</location>
    </subcellularLocation>
</comment>
<evidence type="ECO:0000259" key="9">
    <source>
        <dbReference type="Pfam" id="PF01648"/>
    </source>
</evidence>
<dbReference type="InterPro" id="IPR037143">
    <property type="entry name" value="4-PPantetheinyl_Trfase_dom_sf"/>
</dbReference>
<keyword evidence="3 8" id="KW-0479">Metal-binding</keyword>
<accession>A0ABQ6GAA7</accession>
<evidence type="ECO:0000256" key="2">
    <source>
        <dbReference type="ARBA" id="ARBA00022679"/>
    </source>
</evidence>
<dbReference type="InterPro" id="IPR004568">
    <property type="entry name" value="Ppantetheine-prot_Trfase_dom"/>
</dbReference>
<dbReference type="Pfam" id="PF01648">
    <property type="entry name" value="ACPS"/>
    <property type="match status" value="1"/>
</dbReference>
<reference evidence="10 11" key="1">
    <citation type="submission" date="2023-03" db="EMBL/GenBank/DDBJ databases">
        <title>Draft genome sequence of the bacteria which degrade cell wall of Tricholomamatutake.</title>
        <authorList>
            <person name="Konishi Y."/>
            <person name="Fukuta Y."/>
            <person name="Shirasaka N."/>
        </authorList>
    </citation>
    <scope>NUCLEOTIDE SEQUENCE [LARGE SCALE GENOMIC DNA]</scope>
    <source>
        <strain evidence="11">mu1</strain>
    </source>
</reference>
<evidence type="ECO:0000256" key="6">
    <source>
        <dbReference type="ARBA" id="ARBA00023098"/>
    </source>
</evidence>
<dbReference type="EMBL" id="BSSQ01000001">
    <property type="protein sequence ID" value="GLX66183.1"/>
    <property type="molecule type" value="Genomic_DNA"/>
</dbReference>
<comment type="function">
    <text evidence="8">Transfers the 4'-phosphopantetheine moiety from coenzyme A to a Ser of acyl-carrier-protein.</text>
</comment>
<dbReference type="SUPFAM" id="SSF56214">
    <property type="entry name" value="4'-phosphopantetheinyl transferase"/>
    <property type="match status" value="1"/>
</dbReference>
<gene>
    <name evidence="8 10" type="primary">acpS</name>
    <name evidence="10" type="ORF">MU1_05270</name>
</gene>
<protein>
    <recommendedName>
        <fullName evidence="8">Holo-[acyl-carrier-protein] synthase</fullName>
        <shortName evidence="8">Holo-ACP synthase</shortName>
        <ecNumber evidence="8">2.7.8.7</ecNumber>
    </recommendedName>
    <alternativeName>
        <fullName evidence="8">4'-phosphopantetheinyl transferase AcpS</fullName>
    </alternativeName>
</protein>
<comment type="catalytic activity">
    <reaction evidence="8">
        <text>apo-[ACP] + CoA = holo-[ACP] + adenosine 3',5'-bisphosphate + H(+)</text>
        <dbReference type="Rhea" id="RHEA:12068"/>
        <dbReference type="Rhea" id="RHEA-COMP:9685"/>
        <dbReference type="Rhea" id="RHEA-COMP:9690"/>
        <dbReference type="ChEBI" id="CHEBI:15378"/>
        <dbReference type="ChEBI" id="CHEBI:29999"/>
        <dbReference type="ChEBI" id="CHEBI:57287"/>
        <dbReference type="ChEBI" id="CHEBI:58343"/>
        <dbReference type="ChEBI" id="CHEBI:64479"/>
        <dbReference type="EC" id="2.7.8.7"/>
    </reaction>
</comment>
<sequence>MIAGIGHDVTDMDRVEALLAGKAGDRFLSRILTSREREIADGYEGKRLVQFTAGRFAAKEAVVKALGCGIGALVGFADIDILRGPEGKPECTLSGQAWERLERMAENHRIHITITHDRSIASAVAIVEQTE</sequence>
<feature type="domain" description="4'-phosphopantetheinyl transferase" evidence="9">
    <location>
        <begin position="4"/>
        <end position="107"/>
    </location>
</feature>
<proteinExistence type="inferred from homology"/>
<dbReference type="NCBIfam" id="TIGR00556">
    <property type="entry name" value="pantethn_trn"/>
    <property type="match status" value="1"/>
</dbReference>
<evidence type="ECO:0000256" key="8">
    <source>
        <dbReference type="HAMAP-Rule" id="MF_00101"/>
    </source>
</evidence>
<keyword evidence="2 8" id="KW-0808">Transferase</keyword>
<evidence type="ECO:0000256" key="4">
    <source>
        <dbReference type="ARBA" id="ARBA00022832"/>
    </source>
</evidence>
<name>A0ABQ6GAA7_9BACL</name>
<dbReference type="Gene3D" id="3.90.470.20">
    <property type="entry name" value="4'-phosphopantetheinyl transferase domain"/>
    <property type="match status" value="1"/>
</dbReference>
<keyword evidence="7 8" id="KW-0275">Fatty acid biosynthesis</keyword>
<dbReference type="Proteomes" id="UP001157114">
    <property type="component" value="Unassembled WGS sequence"/>
</dbReference>
<evidence type="ECO:0000256" key="7">
    <source>
        <dbReference type="ARBA" id="ARBA00023160"/>
    </source>
</evidence>
<dbReference type="EC" id="2.7.8.7" evidence="8"/>
<evidence type="ECO:0000256" key="3">
    <source>
        <dbReference type="ARBA" id="ARBA00022723"/>
    </source>
</evidence>
<dbReference type="InterPro" id="IPR008278">
    <property type="entry name" value="4-PPantetheinyl_Trfase_dom"/>
</dbReference>
<organism evidence="10 11">
    <name type="scientific">Paenibacillus glycanilyticus</name>
    <dbReference type="NCBI Taxonomy" id="126569"/>
    <lineage>
        <taxon>Bacteria</taxon>
        <taxon>Bacillati</taxon>
        <taxon>Bacillota</taxon>
        <taxon>Bacilli</taxon>
        <taxon>Bacillales</taxon>
        <taxon>Paenibacillaceae</taxon>
        <taxon>Paenibacillus</taxon>
    </lineage>
</organism>
<keyword evidence="1 8" id="KW-0444">Lipid biosynthesis</keyword>
<dbReference type="HAMAP" id="MF_00101">
    <property type="entry name" value="AcpS"/>
    <property type="match status" value="1"/>
</dbReference>
<comment type="similarity">
    <text evidence="8">Belongs to the P-Pant transferase superfamily. AcpS family.</text>
</comment>
<dbReference type="NCBIfam" id="TIGR00516">
    <property type="entry name" value="acpS"/>
    <property type="match status" value="1"/>
</dbReference>
<keyword evidence="6 8" id="KW-0443">Lipid metabolism</keyword>
<keyword evidence="4 8" id="KW-0276">Fatty acid metabolism</keyword>
<feature type="binding site" evidence="8">
    <location>
        <position position="8"/>
    </location>
    <ligand>
        <name>Mg(2+)</name>
        <dbReference type="ChEBI" id="CHEBI:18420"/>
    </ligand>
</feature>
<keyword evidence="5 8" id="KW-0460">Magnesium</keyword>